<dbReference type="InterPro" id="IPR057114">
    <property type="entry name" value="Phage_H_T_join_C"/>
</dbReference>
<feature type="domain" description="Putative phage head-tail joining protein C-terminal" evidence="2">
    <location>
        <begin position="203"/>
        <end position="434"/>
    </location>
</feature>
<organism evidence="3 4">
    <name type="scientific">Erwinia phage PhiEaH1</name>
    <dbReference type="NCBI Taxonomy" id="1401669"/>
    <lineage>
        <taxon>Viruses</taxon>
        <taxon>Duplodnaviria</taxon>
        <taxon>Heunggongvirae</taxon>
        <taxon>Uroviricota</taxon>
        <taxon>Caudoviricetes</taxon>
        <taxon>Chimalliviridae</taxon>
        <taxon>Iapetusvirus</taxon>
        <taxon>Iapetusvirus EaH1</taxon>
    </lineage>
</organism>
<reference evidence="3 4" key="1">
    <citation type="journal article" date="2014" name="FEMS Microbiol. Lett.">
        <title>The genome of the Erwinia amylovora phage PhiEaH1 reveals greater diversity and broadens the applicability of phages for the treatment of fire blight.</title>
        <authorList>
            <person name="Meczker K."/>
            <person name="Domotor D."/>
            <person name="Vass J."/>
            <person name="Rakhely G."/>
            <person name="Schneider G."/>
            <person name="Kovacs T."/>
        </authorList>
    </citation>
    <scope>NUCLEOTIDE SEQUENCE [LARGE SCALE GENOMIC DNA]</scope>
</reference>
<protein>
    <submittedName>
        <fullName evidence="3">Virion structural protein</fullName>
    </submittedName>
</protein>
<name>W8D0J9_9CAUD</name>
<evidence type="ECO:0000313" key="4">
    <source>
        <dbReference type="Proteomes" id="UP000204235"/>
    </source>
</evidence>
<evidence type="ECO:0000259" key="1">
    <source>
        <dbReference type="Pfam" id="PF24214"/>
    </source>
</evidence>
<feature type="domain" description="Putative phage head-tail joining protein N-terminal" evidence="1">
    <location>
        <begin position="24"/>
        <end position="196"/>
    </location>
</feature>
<dbReference type="KEGG" id="vg:18501110"/>
<accession>W8D0J9</accession>
<dbReference type="OrthoDB" id="3831at10239"/>
<dbReference type="EMBL" id="KF623294">
    <property type="protein sequence ID" value="AGX01943.1"/>
    <property type="molecule type" value="Genomic_DNA"/>
</dbReference>
<dbReference type="InterPro" id="IPR057113">
    <property type="entry name" value="Phage_H_T_join_N"/>
</dbReference>
<dbReference type="GeneID" id="18501110"/>
<dbReference type="RefSeq" id="YP_009010274.1">
    <property type="nucleotide sequence ID" value="NC_023610.1"/>
</dbReference>
<keyword evidence="4" id="KW-1185">Reference proteome</keyword>
<dbReference type="Proteomes" id="UP000204235">
    <property type="component" value="Segment"/>
</dbReference>
<proteinExistence type="predicted"/>
<sequence>MSLFDVDESVPIPKPEQPVLNPTPYKGVPVDTQVIPLKTLLTAIEGRRWVVTWFSQVLGGDGETAAQQDSRLAINQQYKRINDLELKVTDPIPVNPTYNVEATEFEARGRANMYPGVIPNPGDMFIADLGDGRPGLFIVISPVEQKTIFTQTTYSIEYTLKQYLTPEDHQDLIEKTVREYYFVRDFLDTGINPLITTEAHEQYVQLLEMREALPQEYLNQYIDREFSTLLVPGFDRVYDPFLTTFVDTCFGDKVTEVFTRGLNKPTVMDDRQRLPVTLFDAIVDLRPRTLKRADKQIKLLSTRLFHRNPYYGGIRYSGLYDVVYPPNARAGDITEGQSWAERGLPPPPEPNTDGSRDIPAVMADGYYILSKAFYDRDTTNLSLLEAMVWQMFDNNTVDPASVIKLWDKSYDWEPLSQFYLLPVLYALIPSAMRGLP</sequence>
<evidence type="ECO:0000313" key="3">
    <source>
        <dbReference type="EMBL" id="AGX01943.1"/>
    </source>
</evidence>
<evidence type="ECO:0000259" key="2">
    <source>
        <dbReference type="Pfam" id="PF24215"/>
    </source>
</evidence>
<dbReference type="Pfam" id="PF24214">
    <property type="entry name" value="Phage_H_T_join_2"/>
    <property type="match status" value="1"/>
</dbReference>
<dbReference type="Pfam" id="PF24215">
    <property type="entry name" value="H_T_assoc"/>
    <property type="match status" value="1"/>
</dbReference>